<dbReference type="PANTHER" id="PTHR46066:SF2">
    <property type="entry name" value="CHITINASE DOMAIN-CONTAINING PROTEIN 1"/>
    <property type="match status" value="1"/>
</dbReference>
<proteinExistence type="inferred from homology"/>
<dbReference type="SMART" id="SM00636">
    <property type="entry name" value="Glyco_18"/>
    <property type="match status" value="1"/>
</dbReference>
<dbReference type="GO" id="GO:0016787">
    <property type="term" value="F:hydrolase activity"/>
    <property type="evidence" value="ECO:0007669"/>
    <property type="project" value="UniProtKB-KW"/>
</dbReference>
<evidence type="ECO:0000256" key="2">
    <source>
        <dbReference type="ARBA" id="ARBA00040976"/>
    </source>
</evidence>
<sequence length="421" mass="47393">MQFLLTQTLSLSHPSSHHYILLSFLRKRELLPEHGPTPETVEESGLLEPTVTAATLYEKSRQWHDEATKIKRTGPTPVLGYVTPWNPAGYELSVRFRKKLTHVSPVWYQLRRAKVDSNKEWVLVGGHEYNQAWIDAVRQPGDAQESCAAVEEASCSMINAEVPTRIVPRVVVEVEEAQDHLDLVQSPEAAIEAIVREVEAKGYDGIVLEVWMTWAFMNGISNDAFRAAAFAFIQKLSSSLRALDPLGTERRQLILAVPPVVPSAPSRPRTDPAHMDRLAAFVDAWSVMTYDYSVGSGPQPNAPLPWLESNIALLHREATKSRPDQALMGLNFYGYDYAQRVPAAITADAYLGILSKHQPTLDWREEHGEHSFQYSVGIKLHTVYYPSPLSIQQRLKMFDEKGVGVSIWELGQGLDRWFELL</sequence>
<reference evidence="4" key="1">
    <citation type="submission" date="2017-08" db="EMBL/GenBank/DDBJ databases">
        <authorList>
            <person name="Polle J.E."/>
            <person name="Barry K."/>
            <person name="Cushman J."/>
            <person name="Schmutz J."/>
            <person name="Tran D."/>
            <person name="Hathwaick L.T."/>
            <person name="Yim W.C."/>
            <person name="Jenkins J."/>
            <person name="Mckie-Krisberg Z.M."/>
            <person name="Prochnik S."/>
            <person name="Lindquist E."/>
            <person name="Dockter R.B."/>
            <person name="Adam C."/>
            <person name="Molina H."/>
            <person name="Bunkerborg J."/>
            <person name="Jin E."/>
            <person name="Buchheim M."/>
            <person name="Magnuson J."/>
        </authorList>
    </citation>
    <scope>NUCLEOTIDE SEQUENCE</scope>
    <source>
        <strain evidence="4">CCAP 19/18</strain>
    </source>
</reference>
<dbReference type="SUPFAM" id="SSF51445">
    <property type="entry name" value="(Trans)glycosidases"/>
    <property type="match status" value="1"/>
</dbReference>
<evidence type="ECO:0000313" key="5">
    <source>
        <dbReference type="Proteomes" id="UP000815325"/>
    </source>
</evidence>
<dbReference type="InterPro" id="IPR011583">
    <property type="entry name" value="Chitinase_II/V-like_cat"/>
</dbReference>
<dbReference type="PANTHER" id="PTHR46066">
    <property type="entry name" value="CHITINASE DOMAIN-CONTAINING PROTEIN 1 FAMILY MEMBER"/>
    <property type="match status" value="1"/>
</dbReference>
<dbReference type="Gene3D" id="3.20.20.80">
    <property type="entry name" value="Glycosidases"/>
    <property type="match status" value="1"/>
</dbReference>
<keyword evidence="5" id="KW-1185">Reference proteome</keyword>
<evidence type="ECO:0000313" key="4">
    <source>
        <dbReference type="EMBL" id="KAF5826821.1"/>
    </source>
</evidence>
<feature type="domain" description="GH18" evidence="3">
    <location>
        <begin position="76"/>
        <end position="421"/>
    </location>
</feature>
<dbReference type="Proteomes" id="UP000815325">
    <property type="component" value="Unassembled WGS sequence"/>
</dbReference>
<comment type="caution">
    <text evidence="4">The sequence shown here is derived from an EMBL/GenBank/DDBJ whole genome shotgun (WGS) entry which is preliminary data.</text>
</comment>
<name>A0ABQ7FWS0_DUNSA</name>
<organism evidence="4 5">
    <name type="scientific">Dunaliella salina</name>
    <name type="common">Green alga</name>
    <name type="synonym">Protococcus salinus</name>
    <dbReference type="NCBI Taxonomy" id="3046"/>
    <lineage>
        <taxon>Eukaryota</taxon>
        <taxon>Viridiplantae</taxon>
        <taxon>Chlorophyta</taxon>
        <taxon>core chlorophytes</taxon>
        <taxon>Chlorophyceae</taxon>
        <taxon>CS clade</taxon>
        <taxon>Chlamydomonadales</taxon>
        <taxon>Dunaliellaceae</taxon>
        <taxon>Dunaliella</taxon>
    </lineage>
</organism>
<protein>
    <recommendedName>
        <fullName evidence="2">Chitinase domain-containing protein 1</fullName>
    </recommendedName>
</protein>
<dbReference type="Pfam" id="PF00704">
    <property type="entry name" value="Glyco_hydro_18"/>
    <property type="match status" value="1"/>
</dbReference>
<dbReference type="InterPro" id="IPR001223">
    <property type="entry name" value="Glyco_hydro18_cat"/>
</dbReference>
<gene>
    <name evidence="4" type="ORF">DUNSADRAFT_1961</name>
</gene>
<dbReference type="Gene3D" id="3.10.50.10">
    <property type="match status" value="1"/>
</dbReference>
<keyword evidence="4" id="KW-0378">Hydrolase</keyword>
<evidence type="ECO:0000259" key="3">
    <source>
        <dbReference type="PROSITE" id="PS51910"/>
    </source>
</evidence>
<accession>A0ABQ7FWS0</accession>
<dbReference type="PROSITE" id="PS51910">
    <property type="entry name" value="GH18_2"/>
    <property type="match status" value="1"/>
</dbReference>
<comment type="similarity">
    <text evidence="1">Belongs to the glycosyl hydrolase 18 family.</text>
</comment>
<dbReference type="EMBL" id="MU070696">
    <property type="protein sequence ID" value="KAF5826821.1"/>
    <property type="molecule type" value="Genomic_DNA"/>
</dbReference>
<evidence type="ECO:0000256" key="1">
    <source>
        <dbReference type="ARBA" id="ARBA00009336"/>
    </source>
</evidence>
<dbReference type="InterPro" id="IPR029070">
    <property type="entry name" value="Chitinase_insertion_sf"/>
</dbReference>
<dbReference type="InterPro" id="IPR017853">
    <property type="entry name" value="GH"/>
</dbReference>